<sequence>MRFAALAVWACALALTLAVPARGETLQAAVAQALQTNPDVLIDLARRNATGAGLKQARAGYLPRIDLTLGRGRQHSDNATTLATYGGPIGQISYERSVTLTQMLFDGYATSNEVERSIARTDSASLKLDATSEQVALRAVEAYLEVLRNQEILSLTQNNLVVHQRTYDQIKLRADSGVGRKADLDQIEARLALAKSNLTAAQANLKVAEINYRLVVGSKPSMPVRPTPPNPSLIPKTPEAAIKIALADNPLLKSAQADIDAADAQYQAAKSVMYPTLSLEIGANDNTLVSPVDVTPDSSRSAMVRLRYNLFKGSADTAHIAETRYLVQEAEAVRQRTERQLEQSVRLSWNAYTSSTERLPFLAKHAEASRLTRDAYVKQFSMGQRTLLDVLDTENEAFTASSNYLNGQYVELFARYRVLADIGLLLDTLGVHHLAEAKVSER</sequence>
<dbReference type="Pfam" id="PF02321">
    <property type="entry name" value="OEP"/>
    <property type="match status" value="2"/>
</dbReference>
<accession>A0A1J5RK57</accession>
<evidence type="ECO:0000256" key="1">
    <source>
        <dbReference type="ARBA" id="ARBA00004442"/>
    </source>
</evidence>
<dbReference type="GO" id="GO:0009279">
    <property type="term" value="C:cell outer membrane"/>
    <property type="evidence" value="ECO:0007669"/>
    <property type="project" value="UniProtKB-SubCell"/>
</dbReference>
<evidence type="ECO:0000256" key="7">
    <source>
        <dbReference type="SAM" id="Coils"/>
    </source>
</evidence>
<keyword evidence="5" id="KW-0472">Membrane</keyword>
<dbReference type="NCBIfam" id="TIGR01844">
    <property type="entry name" value="type_I_sec_TolC"/>
    <property type="match status" value="1"/>
</dbReference>
<proteinExistence type="predicted"/>
<evidence type="ECO:0000256" key="5">
    <source>
        <dbReference type="ARBA" id="ARBA00023136"/>
    </source>
</evidence>
<name>A0A1J5RK57_9ZZZZ</name>
<protein>
    <submittedName>
        <fullName evidence="8">Outer membrane efflux protein BepC</fullName>
    </submittedName>
</protein>
<evidence type="ECO:0000256" key="2">
    <source>
        <dbReference type="ARBA" id="ARBA00022448"/>
    </source>
</evidence>
<evidence type="ECO:0000256" key="4">
    <source>
        <dbReference type="ARBA" id="ARBA00022692"/>
    </source>
</evidence>
<keyword evidence="4" id="KW-0812">Transmembrane</keyword>
<dbReference type="PANTHER" id="PTHR30026">
    <property type="entry name" value="OUTER MEMBRANE PROTEIN TOLC"/>
    <property type="match status" value="1"/>
</dbReference>
<keyword evidence="2" id="KW-0813">Transport</keyword>
<evidence type="ECO:0000313" key="8">
    <source>
        <dbReference type="EMBL" id="OIQ92484.1"/>
    </source>
</evidence>
<keyword evidence="7" id="KW-0175">Coiled coil</keyword>
<dbReference type="InterPro" id="IPR010130">
    <property type="entry name" value="T1SS_OMP_TolC"/>
</dbReference>
<dbReference type="Gene3D" id="1.20.1600.10">
    <property type="entry name" value="Outer membrane efflux proteins (OEP)"/>
    <property type="match status" value="1"/>
</dbReference>
<comment type="caution">
    <text evidence="8">The sequence shown here is derived from an EMBL/GenBank/DDBJ whole genome shotgun (WGS) entry which is preliminary data.</text>
</comment>
<comment type="subcellular location">
    <subcellularLocation>
        <location evidence="1">Cell outer membrane</location>
    </subcellularLocation>
</comment>
<dbReference type="InterPro" id="IPR051906">
    <property type="entry name" value="TolC-like"/>
</dbReference>
<dbReference type="InterPro" id="IPR003423">
    <property type="entry name" value="OMP_efflux"/>
</dbReference>
<dbReference type="GO" id="GO:0015562">
    <property type="term" value="F:efflux transmembrane transporter activity"/>
    <property type="evidence" value="ECO:0007669"/>
    <property type="project" value="InterPro"/>
</dbReference>
<dbReference type="GO" id="GO:1990281">
    <property type="term" value="C:efflux pump complex"/>
    <property type="evidence" value="ECO:0007669"/>
    <property type="project" value="TreeGrafter"/>
</dbReference>
<dbReference type="SUPFAM" id="SSF56954">
    <property type="entry name" value="Outer membrane efflux proteins (OEP)"/>
    <property type="match status" value="1"/>
</dbReference>
<dbReference type="GO" id="GO:0015288">
    <property type="term" value="F:porin activity"/>
    <property type="evidence" value="ECO:0007669"/>
    <property type="project" value="TreeGrafter"/>
</dbReference>
<evidence type="ECO:0000256" key="3">
    <source>
        <dbReference type="ARBA" id="ARBA00022452"/>
    </source>
</evidence>
<keyword evidence="3" id="KW-1134">Transmembrane beta strand</keyword>
<keyword evidence="6" id="KW-0998">Cell outer membrane</keyword>
<dbReference type="EMBL" id="MLJW01000230">
    <property type="protein sequence ID" value="OIQ92484.1"/>
    <property type="molecule type" value="Genomic_DNA"/>
</dbReference>
<feature type="coiled-coil region" evidence="7">
    <location>
        <begin position="184"/>
        <end position="211"/>
    </location>
</feature>
<evidence type="ECO:0000256" key="6">
    <source>
        <dbReference type="ARBA" id="ARBA00023237"/>
    </source>
</evidence>
<dbReference type="PANTHER" id="PTHR30026:SF22">
    <property type="entry name" value="OUTER MEMBRANE EFFLUX PROTEIN"/>
    <property type="match status" value="1"/>
</dbReference>
<dbReference type="AlphaFoldDB" id="A0A1J5RK57"/>
<reference evidence="8" key="1">
    <citation type="submission" date="2016-10" db="EMBL/GenBank/DDBJ databases">
        <title>Sequence of Gallionella enrichment culture.</title>
        <authorList>
            <person name="Poehlein A."/>
            <person name="Muehling M."/>
            <person name="Daniel R."/>
        </authorList>
    </citation>
    <scope>NUCLEOTIDE SEQUENCE</scope>
</reference>
<organism evidence="8">
    <name type="scientific">mine drainage metagenome</name>
    <dbReference type="NCBI Taxonomy" id="410659"/>
    <lineage>
        <taxon>unclassified sequences</taxon>
        <taxon>metagenomes</taxon>
        <taxon>ecological metagenomes</taxon>
    </lineage>
</organism>
<gene>
    <name evidence="8" type="primary">bepC_6</name>
    <name evidence="8" type="ORF">GALL_255570</name>
</gene>